<keyword evidence="3" id="KW-1185">Reference proteome</keyword>
<organism evidence="2 3">
    <name type="scientific">Paenibacillus lutimineralis</name>
    <dbReference type="NCBI Taxonomy" id="2707005"/>
    <lineage>
        <taxon>Bacteria</taxon>
        <taxon>Bacillati</taxon>
        <taxon>Bacillota</taxon>
        <taxon>Bacilli</taxon>
        <taxon>Bacillales</taxon>
        <taxon>Paenibacillaceae</taxon>
        <taxon>Paenibacillus</taxon>
    </lineage>
</organism>
<feature type="transmembrane region" description="Helical" evidence="1">
    <location>
        <begin position="99"/>
        <end position="115"/>
    </location>
</feature>
<accession>A0A3S9V316</accession>
<dbReference type="Gene3D" id="3.40.50.1820">
    <property type="entry name" value="alpha/beta hydrolase"/>
    <property type="match status" value="1"/>
</dbReference>
<dbReference type="SUPFAM" id="SSF53474">
    <property type="entry name" value="alpha/beta-Hydrolases"/>
    <property type="match status" value="1"/>
</dbReference>
<keyword evidence="1" id="KW-1133">Transmembrane helix</keyword>
<keyword evidence="1" id="KW-0472">Membrane</keyword>
<proteinExistence type="predicted"/>
<dbReference type="GO" id="GO:0016787">
    <property type="term" value="F:hydrolase activity"/>
    <property type="evidence" value="ECO:0007669"/>
    <property type="project" value="UniProtKB-KW"/>
</dbReference>
<dbReference type="InterPro" id="IPR017395">
    <property type="entry name" value="Chlorophyllase-like"/>
</dbReference>
<sequence>MDLQIQTEFSLRKPTLRSRMMRRIRRTYQYDTRFWRISIAGPWGAGMFAFALAALGLPTGLGLGLDLLLFLFTATIGMFFVAHTIAVLLALIGLPVPRLFIGTVLFDLGAAYFIFDNEESFKISIIVAVILTLVGVIAGLITGLLFKLYYSSRTASRSRTGMKIIGALSIFIVIGLVVSGSTKSIQSVADSDQTVANPAEPGTYAVTTFNYGSGKDIWQPEFGAKTDLISQSVDASAYITNWSKYRTMYLRYDQKALPLNGRVWMPEGSGDEAYPLILIVHGNHLMEDYSDGGYAYLGELLASRGFIAVSVDENFLNYSAWTGIPNNDMKVRAWVLLKHLQQIHTFAQSPGTPFFGKVDMNRIGLIGHSRGGQAIAMAADYASWFESDATLDSVKDFNIKALAAIAPTDKKVDSINAKLKDINYLTIQGANDGDVSDFDGDRQYNRSSFTKGTDFFKASLYVQGANHSQFNTDWGLRDISFPTGILLNRNQFLNGVSQRMIAKLYISAFMETSLHEQTRYMPLFRDYREALPFMPETTYINQYEDGHFTVWTRFEEDSNRQSLPKNGTAEGKNIIWREVETKNRGKSNKGDHALILERTQPSQEESVYNMSWPYRAPQPTSGPPEMLSFALADQSKELDEIQEQENTKMDRFAIGIELTDINGMKSRLPLSQFRELPVLSEVQFTLHPWLELHMSDGKYNNPTEAIFQTFQLPMAEFVRVNPEFAPDKGIKSLSFILIGDRGKIMLDDIGIY</sequence>
<keyword evidence="2" id="KW-0378">Hydrolase</keyword>
<keyword evidence="1" id="KW-0812">Transmembrane</keyword>
<dbReference type="RefSeq" id="WP_127001949.1">
    <property type="nucleotide sequence ID" value="NZ_CP034346.1"/>
</dbReference>
<reference evidence="3" key="1">
    <citation type="submission" date="2018-12" db="EMBL/GenBank/DDBJ databases">
        <title>Complete genome sequence of Paenibacillus sp. MBLB1234.</title>
        <authorList>
            <person name="Nam Y.-D."/>
            <person name="Kang J."/>
            <person name="Chung W.-H."/>
            <person name="Park Y.S."/>
        </authorList>
    </citation>
    <scope>NUCLEOTIDE SEQUENCE [LARGE SCALE GENOMIC DNA]</scope>
    <source>
        <strain evidence="3">MBLB1234</strain>
    </source>
</reference>
<feature type="transmembrane region" description="Helical" evidence="1">
    <location>
        <begin position="121"/>
        <end position="150"/>
    </location>
</feature>
<dbReference type="AlphaFoldDB" id="A0A3S9V316"/>
<dbReference type="EMBL" id="CP034346">
    <property type="protein sequence ID" value="AZS16893.1"/>
    <property type="molecule type" value="Genomic_DNA"/>
</dbReference>
<feature type="transmembrane region" description="Helical" evidence="1">
    <location>
        <begin position="67"/>
        <end position="92"/>
    </location>
</feature>
<dbReference type="OrthoDB" id="9808543at2"/>
<dbReference type="PANTHER" id="PTHR33428">
    <property type="entry name" value="CHLOROPHYLLASE-2, CHLOROPLASTIC"/>
    <property type="match status" value="1"/>
</dbReference>
<evidence type="ECO:0000313" key="3">
    <source>
        <dbReference type="Proteomes" id="UP000270678"/>
    </source>
</evidence>
<feature type="transmembrane region" description="Helical" evidence="1">
    <location>
        <begin position="34"/>
        <end position="55"/>
    </location>
</feature>
<dbReference type="InterPro" id="IPR029058">
    <property type="entry name" value="AB_hydrolase_fold"/>
</dbReference>
<gene>
    <name evidence="2" type="ORF">EI981_22135</name>
</gene>
<dbReference type="PANTHER" id="PTHR33428:SF14">
    <property type="entry name" value="CARBOXYLESTERASE TYPE B DOMAIN-CONTAINING PROTEIN"/>
    <property type="match status" value="1"/>
</dbReference>
<dbReference type="KEGG" id="plut:EI981_22135"/>
<dbReference type="Pfam" id="PF07224">
    <property type="entry name" value="Chlorophyllase"/>
    <property type="match status" value="1"/>
</dbReference>
<dbReference type="Proteomes" id="UP000270678">
    <property type="component" value="Chromosome"/>
</dbReference>
<protein>
    <submittedName>
        <fullName evidence="2">Alpha/beta hydrolase</fullName>
    </submittedName>
</protein>
<evidence type="ECO:0000256" key="1">
    <source>
        <dbReference type="SAM" id="Phobius"/>
    </source>
</evidence>
<name>A0A3S9V316_9BACL</name>
<feature type="transmembrane region" description="Helical" evidence="1">
    <location>
        <begin position="162"/>
        <end position="181"/>
    </location>
</feature>
<evidence type="ECO:0000313" key="2">
    <source>
        <dbReference type="EMBL" id="AZS16893.1"/>
    </source>
</evidence>